<organism evidence="1 2">
    <name type="scientific">Methanoregula boonei (strain DSM 21154 / JCM 14090 / 6A8)</name>
    <dbReference type="NCBI Taxonomy" id="456442"/>
    <lineage>
        <taxon>Archaea</taxon>
        <taxon>Methanobacteriati</taxon>
        <taxon>Methanobacteriota</taxon>
        <taxon>Stenosarchaea group</taxon>
        <taxon>Methanomicrobia</taxon>
        <taxon>Methanomicrobiales</taxon>
        <taxon>Methanoregulaceae</taxon>
        <taxon>Methanoregula</taxon>
    </lineage>
</organism>
<dbReference type="KEGG" id="mbn:Mboo_1068"/>
<dbReference type="STRING" id="456442.Mboo_1068"/>
<accession>A7I775</accession>
<proteinExistence type="predicted"/>
<dbReference type="Proteomes" id="UP000002408">
    <property type="component" value="Chromosome"/>
</dbReference>
<evidence type="ECO:0000313" key="2">
    <source>
        <dbReference type="Proteomes" id="UP000002408"/>
    </source>
</evidence>
<dbReference type="eggNOG" id="arCOG09461">
    <property type="taxonomic scope" value="Archaea"/>
</dbReference>
<reference evidence="2" key="1">
    <citation type="journal article" date="2015" name="Microbiology">
        <title>Genome of Methanoregula boonei 6A8 reveals adaptations to oligotrophic peatland environments.</title>
        <authorList>
            <person name="Braeuer S."/>
            <person name="Cadillo-Quiroz H."/>
            <person name="Kyrpides N."/>
            <person name="Woyke T."/>
            <person name="Goodwin L."/>
            <person name="Detter C."/>
            <person name="Podell S."/>
            <person name="Yavitt J.B."/>
            <person name="Zinder S.H."/>
        </authorList>
    </citation>
    <scope>NUCLEOTIDE SEQUENCE [LARGE SCALE GENOMIC DNA]</scope>
    <source>
        <strain evidence="2">DSM 21154 / JCM 14090 / 6A8</strain>
    </source>
</reference>
<dbReference type="OrthoDB" id="117417at2157"/>
<dbReference type="GeneID" id="5409796"/>
<gene>
    <name evidence="1" type="ordered locus">Mboo_1068</name>
</gene>
<dbReference type="AlphaFoldDB" id="A7I775"/>
<dbReference type="EMBL" id="CP000780">
    <property type="protein sequence ID" value="ABS55586.1"/>
    <property type="molecule type" value="Genomic_DNA"/>
</dbReference>
<name>A7I775_METB6</name>
<keyword evidence="2" id="KW-1185">Reference proteome</keyword>
<evidence type="ECO:0000313" key="1">
    <source>
        <dbReference type="EMBL" id="ABS55586.1"/>
    </source>
</evidence>
<sequence>MGIFRYDSKYAAPTKEQRERYMKGDCEEHCFGPENEIMLIVYDEAAYLKNDTDGSRILFTGAKDKGKVYDEINRLLAENAGRGSGSRSFTSGSKIE</sequence>
<dbReference type="HOGENOM" id="CLU_183479_0_0_2"/>
<protein>
    <submittedName>
        <fullName evidence="1">Uncharacterized protein</fullName>
    </submittedName>
</protein>
<dbReference type="RefSeq" id="WP_012106613.1">
    <property type="nucleotide sequence ID" value="NC_009712.1"/>
</dbReference>